<keyword evidence="7" id="KW-0505">Motor protein</keyword>
<evidence type="ECO:0000256" key="5">
    <source>
        <dbReference type="ARBA" id="ARBA00023054"/>
    </source>
</evidence>
<dbReference type="GO" id="GO:0005524">
    <property type="term" value="F:ATP binding"/>
    <property type="evidence" value="ECO:0007669"/>
    <property type="project" value="UniProtKB-UniRule"/>
</dbReference>
<evidence type="ECO:0000256" key="4">
    <source>
        <dbReference type="ARBA" id="ARBA00022840"/>
    </source>
</evidence>
<dbReference type="SUPFAM" id="SSF52540">
    <property type="entry name" value="P-loop containing nucleoside triphosphate hydrolases"/>
    <property type="match status" value="1"/>
</dbReference>
<evidence type="ECO:0000256" key="2">
    <source>
        <dbReference type="ARBA" id="ARBA00022490"/>
    </source>
</evidence>
<feature type="region of interest" description="Disordered" evidence="9">
    <location>
        <begin position="951"/>
        <end position="976"/>
    </location>
</feature>
<comment type="subcellular location">
    <subcellularLocation>
        <location evidence="1">Cytoplasm</location>
        <location evidence="1">Cytoskeleton</location>
    </subcellularLocation>
</comment>
<feature type="region of interest" description="Disordered" evidence="9">
    <location>
        <begin position="1033"/>
        <end position="1052"/>
    </location>
</feature>
<dbReference type="InterPro" id="IPR027417">
    <property type="entry name" value="P-loop_NTPase"/>
</dbReference>
<dbReference type="PANTHER" id="PTHR47969">
    <property type="entry name" value="CHROMOSOME-ASSOCIATED KINESIN KIF4A-RELATED"/>
    <property type="match status" value="1"/>
</dbReference>
<keyword evidence="4 7" id="KW-0067">ATP-binding</keyword>
<dbReference type="PROSITE" id="PS00411">
    <property type="entry name" value="KINESIN_MOTOR_1"/>
    <property type="match status" value="1"/>
</dbReference>
<dbReference type="Gene3D" id="3.40.850.10">
    <property type="entry name" value="Kinesin motor domain"/>
    <property type="match status" value="1"/>
</dbReference>
<evidence type="ECO:0000313" key="12">
    <source>
        <dbReference type="Proteomes" id="UP000075880"/>
    </source>
</evidence>
<evidence type="ECO:0000313" key="11">
    <source>
        <dbReference type="EnsemblMetazoa" id="ENSAATROPP013000"/>
    </source>
</evidence>
<feature type="domain" description="Kinesin motor" evidence="10">
    <location>
        <begin position="6"/>
        <end position="345"/>
    </location>
</feature>
<evidence type="ECO:0000256" key="9">
    <source>
        <dbReference type="SAM" id="MobiDB-lite"/>
    </source>
</evidence>
<dbReference type="GO" id="GO:0003777">
    <property type="term" value="F:microtubule motor activity"/>
    <property type="evidence" value="ECO:0007669"/>
    <property type="project" value="InterPro"/>
</dbReference>
<dbReference type="PANTHER" id="PTHR47969:SF15">
    <property type="entry name" value="CHROMOSOME-ASSOCIATED KINESIN KIF4A-RELATED"/>
    <property type="match status" value="1"/>
</dbReference>
<comment type="similarity">
    <text evidence="7">Belongs to the TRAFAC class myosin-kinesin ATPase superfamily. Kinesin family.</text>
</comment>
<evidence type="ECO:0000256" key="8">
    <source>
        <dbReference type="SAM" id="Coils"/>
    </source>
</evidence>
<dbReference type="SMART" id="SM00129">
    <property type="entry name" value="KISc"/>
    <property type="match status" value="1"/>
</dbReference>
<dbReference type="PRINTS" id="PR00380">
    <property type="entry name" value="KINESINHEAVY"/>
</dbReference>
<dbReference type="GO" id="GO:0007018">
    <property type="term" value="P:microtubule-based movement"/>
    <property type="evidence" value="ECO:0007669"/>
    <property type="project" value="InterPro"/>
</dbReference>
<dbReference type="EnsemblMetazoa" id="ENSAATROPT014260">
    <property type="protein sequence ID" value="ENSAATROPP013000"/>
    <property type="gene ID" value="ENSAATROPG011570"/>
</dbReference>
<keyword evidence="12" id="KW-1185">Reference proteome</keyword>
<evidence type="ECO:0000259" key="10">
    <source>
        <dbReference type="PROSITE" id="PS50067"/>
    </source>
</evidence>
<sequence length="1084" mass="121018">MSDLKSVRVALRVRPISEAEIARGHSCVVKVVPSINGDEVTIGDGKISSERFTYSHTFDPKATQQQLYEAVVVDLLDKLFEGFNVTILAYGQTCSGKTFTMGTDYTGDLDKNAGVIPRAVTDIFRIIDDRVAVEGSSNAPTAVSCSFIELYQETVYDLLSKNRQSLDIREGSNGVVLQGITEVPVGSVQATLDCLLRGSTGRCVGATAMNNASSRSHAIFTINISMPSSNDPQSAVKSKFHLVDLAGSERPKKTQATGDRFKEGVKINQGLLALGNVISALSSLASATAGVTLHVPYRDSKLTRLLQDSLGGNSYTLMIACVSPADYNKDETLSTLRYADRVCKIKNKPIVNVDPNRAYINHLETTIVELRQKIAILEGNGGAPQDCRASEGGKVMSTNATGNPVDAHLLQLEEKNQTLQERLQSTLQHLATNEMRALAAEKALEEIETKIQLAQAPTDSKESGNVTFIGETLAAYREERSTLEIPSDYGKEVADELESHGMLPEGVQEASDSHTLQQLRMHSELNKLNCMLAQKEKLRRRCLGQGDAESSVVTIQASVLQARLQEHEHTISALEDQLAAQNEQLEIAKMSDKASKLAEERRRKLRQLESELAEVRQQRLLLQNQLRVKEADGKRVVDLTAEIKAMKNTRVQLLKTMRTEHEKFRQWRQNQEKQICQLKAKDRKRQYEFNRLESMHSMQKQTLLRRMDVEKKALQRKMDETAAVNRRLKAALDGRQRTNVGTVVDRMPLRGAEALRWIDQELELLHSAVEATATLKMLQKCRSEEEEQLAKLKREADAETQNGNEQPMRKIREEWITFFEESLRVRNETIADLEQKLRSVNTEEQLATFSDALATLPELREAIRRLLDAVVQKDAALIEERFQKSEANSKTAVPLAPMVEYQHQQQLLEESQRTSRGYPVCKKPKIAMRFSSVEEQPDEEADTDWNDILESESEEDLASDPTFRGTPMHKRKKSDSIQATTNIMAFPSTSHCSCSGICSSKRCGCKKNDNNCSAACKCPEGCANGKAVNKHMTGPSEPTEQENHPSNSKSEHVVGNVNISSMSDEMDILTYVKYNKKRKPLIDL</sequence>
<evidence type="ECO:0000256" key="7">
    <source>
        <dbReference type="PROSITE-ProRule" id="PRU00283"/>
    </source>
</evidence>
<evidence type="ECO:0000256" key="6">
    <source>
        <dbReference type="ARBA" id="ARBA00023212"/>
    </source>
</evidence>
<name>A0AAG5DPP7_ANOAO</name>
<accession>A0AAG5DPP7</accession>
<dbReference type="InterPro" id="IPR019821">
    <property type="entry name" value="Kinesin_motor_CS"/>
</dbReference>
<dbReference type="GO" id="GO:0008017">
    <property type="term" value="F:microtubule binding"/>
    <property type="evidence" value="ECO:0007669"/>
    <property type="project" value="InterPro"/>
</dbReference>
<dbReference type="InterPro" id="IPR001752">
    <property type="entry name" value="Kinesin_motor_dom"/>
</dbReference>
<evidence type="ECO:0000256" key="1">
    <source>
        <dbReference type="ARBA" id="ARBA00004245"/>
    </source>
</evidence>
<protein>
    <recommendedName>
        <fullName evidence="10">Kinesin motor domain-containing protein</fullName>
    </recommendedName>
</protein>
<dbReference type="InterPro" id="IPR033467">
    <property type="entry name" value="Tesmin/TSO1-like_CXC"/>
</dbReference>
<keyword evidence="6" id="KW-0206">Cytoskeleton</keyword>
<organism evidence="11 12">
    <name type="scientific">Anopheles atroparvus</name>
    <name type="common">European mosquito</name>
    <dbReference type="NCBI Taxonomy" id="41427"/>
    <lineage>
        <taxon>Eukaryota</taxon>
        <taxon>Metazoa</taxon>
        <taxon>Ecdysozoa</taxon>
        <taxon>Arthropoda</taxon>
        <taxon>Hexapoda</taxon>
        <taxon>Insecta</taxon>
        <taxon>Pterygota</taxon>
        <taxon>Neoptera</taxon>
        <taxon>Endopterygota</taxon>
        <taxon>Diptera</taxon>
        <taxon>Nematocera</taxon>
        <taxon>Culicoidea</taxon>
        <taxon>Culicidae</taxon>
        <taxon>Anophelinae</taxon>
        <taxon>Anopheles</taxon>
    </lineage>
</organism>
<dbReference type="Proteomes" id="UP000075880">
    <property type="component" value="Unassembled WGS sequence"/>
</dbReference>
<keyword evidence="5 8" id="KW-0175">Coiled coil</keyword>
<evidence type="ECO:0000256" key="3">
    <source>
        <dbReference type="ARBA" id="ARBA00022741"/>
    </source>
</evidence>
<dbReference type="InterPro" id="IPR036961">
    <property type="entry name" value="Kinesin_motor_dom_sf"/>
</dbReference>
<feature type="binding site" evidence="7">
    <location>
        <begin position="91"/>
        <end position="98"/>
    </location>
    <ligand>
        <name>ATP</name>
        <dbReference type="ChEBI" id="CHEBI:30616"/>
    </ligand>
</feature>
<keyword evidence="2" id="KW-0963">Cytoplasm</keyword>
<feature type="coiled-coil region" evidence="8">
    <location>
        <begin position="775"/>
        <end position="843"/>
    </location>
</feature>
<dbReference type="Pfam" id="PF25764">
    <property type="entry name" value="KIF21A_4th"/>
    <property type="match status" value="1"/>
</dbReference>
<dbReference type="GO" id="GO:0051231">
    <property type="term" value="P:spindle elongation"/>
    <property type="evidence" value="ECO:0007669"/>
    <property type="project" value="TreeGrafter"/>
</dbReference>
<dbReference type="Pfam" id="PF00225">
    <property type="entry name" value="Kinesin"/>
    <property type="match status" value="1"/>
</dbReference>
<reference evidence="11" key="1">
    <citation type="submission" date="2024-04" db="UniProtKB">
        <authorList>
            <consortium name="EnsemblMetazoa"/>
        </authorList>
    </citation>
    <scope>IDENTIFICATION</scope>
    <source>
        <strain evidence="11">EBRO</strain>
    </source>
</reference>
<dbReference type="InterPro" id="IPR027640">
    <property type="entry name" value="Kinesin-like_fam"/>
</dbReference>
<dbReference type="AlphaFoldDB" id="A0AAG5DPP7"/>
<dbReference type="PROSITE" id="PS50067">
    <property type="entry name" value="KINESIN_MOTOR_2"/>
    <property type="match status" value="1"/>
</dbReference>
<feature type="coiled-coil region" evidence="8">
    <location>
        <begin position="557"/>
        <end position="632"/>
    </location>
</feature>
<dbReference type="SMART" id="SM01114">
    <property type="entry name" value="CXC"/>
    <property type="match status" value="1"/>
</dbReference>
<dbReference type="GO" id="GO:0005875">
    <property type="term" value="C:microtubule associated complex"/>
    <property type="evidence" value="ECO:0007669"/>
    <property type="project" value="TreeGrafter"/>
</dbReference>
<proteinExistence type="inferred from homology"/>
<keyword evidence="3 7" id="KW-0547">Nucleotide-binding</keyword>
<dbReference type="GO" id="GO:0007052">
    <property type="term" value="P:mitotic spindle organization"/>
    <property type="evidence" value="ECO:0007669"/>
    <property type="project" value="TreeGrafter"/>
</dbReference>